<proteinExistence type="inferred from homology"/>
<protein>
    <submittedName>
        <fullName evidence="7">Sodium/glucose cotransporter 2</fullName>
    </submittedName>
</protein>
<dbReference type="InterPro" id="IPR001734">
    <property type="entry name" value="Na/solute_symporter"/>
</dbReference>
<evidence type="ECO:0000256" key="6">
    <source>
        <dbReference type="RuleBase" id="RU362091"/>
    </source>
</evidence>
<evidence type="ECO:0000256" key="4">
    <source>
        <dbReference type="ARBA" id="ARBA00022989"/>
    </source>
</evidence>
<dbReference type="HOGENOM" id="CLU_018808_5_0_1"/>
<keyword evidence="4" id="KW-1133">Transmembrane helix</keyword>
<comment type="similarity">
    <text evidence="2 6">Belongs to the sodium:solute symporter (SSF) (TC 2.A.21) family.</text>
</comment>
<dbReference type="Gene3D" id="1.20.1730.10">
    <property type="entry name" value="Sodium/glucose cotransporter"/>
    <property type="match status" value="1"/>
</dbReference>
<keyword evidence="5" id="KW-0472">Membrane</keyword>
<keyword evidence="3" id="KW-0812">Transmembrane</keyword>
<evidence type="ECO:0000256" key="1">
    <source>
        <dbReference type="ARBA" id="ARBA00004141"/>
    </source>
</evidence>
<sequence length="182" mass="20313">MKAGLDNWVDILILVAYFVFVFVVGILSIWRRDRSTAKGYFLAGRSMQWFPIGASLFASNIGAEHFIGLAGSGASSGIAVVAFEWGAVFCLLMLGWVYLPVYLTSEVYTIPEFLKRRFGGKRLRIYHSLILQLSYIVTKISVDVYAGAVFIQQAVGWNTYLSIFVLLAVTAAYTILGEFQHF</sequence>
<dbReference type="InParanoid" id="K1QP75"/>
<name>K1QP75_MAGGI</name>
<dbReference type="GO" id="GO:0005886">
    <property type="term" value="C:plasma membrane"/>
    <property type="evidence" value="ECO:0007669"/>
    <property type="project" value="TreeGrafter"/>
</dbReference>
<evidence type="ECO:0000256" key="2">
    <source>
        <dbReference type="ARBA" id="ARBA00006434"/>
    </source>
</evidence>
<gene>
    <name evidence="7" type="ORF">CGI_10011682</name>
</gene>
<organism evidence="7">
    <name type="scientific">Magallana gigas</name>
    <name type="common">Pacific oyster</name>
    <name type="synonym">Crassostrea gigas</name>
    <dbReference type="NCBI Taxonomy" id="29159"/>
    <lineage>
        <taxon>Eukaryota</taxon>
        <taxon>Metazoa</taxon>
        <taxon>Spiralia</taxon>
        <taxon>Lophotrochozoa</taxon>
        <taxon>Mollusca</taxon>
        <taxon>Bivalvia</taxon>
        <taxon>Autobranchia</taxon>
        <taxon>Pteriomorphia</taxon>
        <taxon>Ostreida</taxon>
        <taxon>Ostreoidea</taxon>
        <taxon>Ostreidae</taxon>
        <taxon>Magallana</taxon>
    </lineage>
</organism>
<dbReference type="PANTHER" id="PTHR11819">
    <property type="entry name" value="SOLUTE CARRIER FAMILY 5"/>
    <property type="match status" value="1"/>
</dbReference>
<dbReference type="PROSITE" id="PS50283">
    <property type="entry name" value="NA_SOLUT_SYMP_3"/>
    <property type="match status" value="1"/>
</dbReference>
<evidence type="ECO:0000256" key="5">
    <source>
        <dbReference type="ARBA" id="ARBA00023136"/>
    </source>
</evidence>
<dbReference type="PANTHER" id="PTHR11819:SF195">
    <property type="entry name" value="SODIUM_GLUCOSE COTRANSPORTER 4"/>
    <property type="match status" value="1"/>
</dbReference>
<dbReference type="InterPro" id="IPR038377">
    <property type="entry name" value="Na/Glc_symporter_sf"/>
</dbReference>
<evidence type="ECO:0000256" key="3">
    <source>
        <dbReference type="ARBA" id="ARBA00022692"/>
    </source>
</evidence>
<dbReference type="GO" id="GO:0005412">
    <property type="term" value="F:D-glucose:sodium symporter activity"/>
    <property type="evidence" value="ECO:0007669"/>
    <property type="project" value="TreeGrafter"/>
</dbReference>
<dbReference type="AlphaFoldDB" id="K1QP75"/>
<accession>K1QP75</accession>
<dbReference type="EMBL" id="JH817028">
    <property type="protein sequence ID" value="EKC32899.1"/>
    <property type="molecule type" value="Genomic_DNA"/>
</dbReference>
<dbReference type="Pfam" id="PF00474">
    <property type="entry name" value="SSF"/>
    <property type="match status" value="1"/>
</dbReference>
<evidence type="ECO:0000313" key="7">
    <source>
        <dbReference type="EMBL" id="EKC32899.1"/>
    </source>
</evidence>
<comment type="subcellular location">
    <subcellularLocation>
        <location evidence="1">Membrane</location>
        <topology evidence="1">Multi-pass membrane protein</topology>
    </subcellularLocation>
</comment>
<reference evidence="7" key="1">
    <citation type="journal article" date="2012" name="Nature">
        <title>The oyster genome reveals stress adaptation and complexity of shell formation.</title>
        <authorList>
            <person name="Zhang G."/>
            <person name="Fang X."/>
            <person name="Guo X."/>
            <person name="Li L."/>
            <person name="Luo R."/>
            <person name="Xu F."/>
            <person name="Yang P."/>
            <person name="Zhang L."/>
            <person name="Wang X."/>
            <person name="Qi H."/>
            <person name="Xiong Z."/>
            <person name="Que H."/>
            <person name="Xie Y."/>
            <person name="Holland P.W."/>
            <person name="Paps J."/>
            <person name="Zhu Y."/>
            <person name="Wu F."/>
            <person name="Chen Y."/>
            <person name="Wang J."/>
            <person name="Peng C."/>
            <person name="Meng J."/>
            <person name="Yang L."/>
            <person name="Liu J."/>
            <person name="Wen B."/>
            <person name="Zhang N."/>
            <person name="Huang Z."/>
            <person name="Zhu Q."/>
            <person name="Feng Y."/>
            <person name="Mount A."/>
            <person name="Hedgecock D."/>
            <person name="Xu Z."/>
            <person name="Liu Y."/>
            <person name="Domazet-Loso T."/>
            <person name="Du Y."/>
            <person name="Sun X."/>
            <person name="Zhang S."/>
            <person name="Liu B."/>
            <person name="Cheng P."/>
            <person name="Jiang X."/>
            <person name="Li J."/>
            <person name="Fan D."/>
            <person name="Wang W."/>
            <person name="Fu W."/>
            <person name="Wang T."/>
            <person name="Wang B."/>
            <person name="Zhang J."/>
            <person name="Peng Z."/>
            <person name="Li Y."/>
            <person name="Li N."/>
            <person name="Wang J."/>
            <person name="Chen M."/>
            <person name="He Y."/>
            <person name="Tan F."/>
            <person name="Song X."/>
            <person name="Zheng Q."/>
            <person name="Huang R."/>
            <person name="Yang H."/>
            <person name="Du X."/>
            <person name="Chen L."/>
            <person name="Yang M."/>
            <person name="Gaffney P.M."/>
            <person name="Wang S."/>
            <person name="Luo L."/>
            <person name="She Z."/>
            <person name="Ming Y."/>
            <person name="Huang W."/>
            <person name="Zhang S."/>
            <person name="Huang B."/>
            <person name="Zhang Y."/>
            <person name="Qu T."/>
            <person name="Ni P."/>
            <person name="Miao G."/>
            <person name="Wang J."/>
            <person name="Wang Q."/>
            <person name="Steinberg C.E."/>
            <person name="Wang H."/>
            <person name="Li N."/>
            <person name="Qian L."/>
            <person name="Zhang G."/>
            <person name="Li Y."/>
            <person name="Yang H."/>
            <person name="Liu X."/>
            <person name="Wang J."/>
            <person name="Yin Y."/>
            <person name="Wang J."/>
        </authorList>
    </citation>
    <scope>NUCLEOTIDE SEQUENCE [LARGE SCALE GENOMIC DNA]</scope>
    <source>
        <strain evidence="7">05x7-T-G4-1.051#20</strain>
    </source>
</reference>